<evidence type="ECO:0000256" key="6">
    <source>
        <dbReference type="ARBA" id="ARBA00023136"/>
    </source>
</evidence>
<keyword evidence="3" id="KW-1003">Cell membrane</keyword>
<dbReference type="Pfam" id="PF00924">
    <property type="entry name" value="MS_channel_2nd"/>
    <property type="match status" value="1"/>
</dbReference>
<dbReference type="SUPFAM" id="SSF82861">
    <property type="entry name" value="Mechanosensitive channel protein MscS (YggB), transmembrane region"/>
    <property type="match status" value="1"/>
</dbReference>
<dbReference type="AlphaFoldDB" id="A0A6N3DRU4"/>
<evidence type="ECO:0000256" key="1">
    <source>
        <dbReference type="ARBA" id="ARBA00004651"/>
    </source>
</evidence>
<comment type="subcellular location">
    <subcellularLocation>
        <location evidence="1">Cell membrane</location>
        <topology evidence="1">Multi-pass membrane protein</topology>
    </subcellularLocation>
</comment>
<evidence type="ECO:0000256" key="5">
    <source>
        <dbReference type="ARBA" id="ARBA00022989"/>
    </source>
</evidence>
<evidence type="ECO:0000259" key="9">
    <source>
        <dbReference type="Pfam" id="PF21082"/>
    </source>
</evidence>
<protein>
    <submittedName>
        <fullName evidence="10">Small-conductance mechanosensitive channel</fullName>
    </submittedName>
</protein>
<dbReference type="InterPro" id="IPR010920">
    <property type="entry name" value="LSM_dom_sf"/>
</dbReference>
<feature type="domain" description="Mechanosensitive ion channel MscS" evidence="8">
    <location>
        <begin position="120"/>
        <end position="185"/>
    </location>
</feature>
<reference evidence="10" key="1">
    <citation type="submission" date="2019-11" db="EMBL/GenBank/DDBJ databases">
        <authorList>
            <person name="Feng L."/>
        </authorList>
    </citation>
    <scope>NUCLEOTIDE SEQUENCE</scope>
    <source>
        <strain evidence="10">IbartlettiiLFYP30</strain>
    </source>
</reference>
<dbReference type="GO" id="GO:0008381">
    <property type="term" value="F:mechanosensitive monoatomic ion channel activity"/>
    <property type="evidence" value="ECO:0007669"/>
    <property type="project" value="InterPro"/>
</dbReference>
<dbReference type="InterPro" id="IPR049278">
    <property type="entry name" value="MS_channel_C"/>
</dbReference>
<evidence type="ECO:0000256" key="3">
    <source>
        <dbReference type="ARBA" id="ARBA00022475"/>
    </source>
</evidence>
<dbReference type="InterPro" id="IPR045275">
    <property type="entry name" value="MscS_archaea/bacteria_type"/>
</dbReference>
<sequence length="288" mass="32346">MEEISNMNFDHLSFSTFMKRLSNWVLNDGIDMGVKLIIGVLVIAIGFKIINNISKKFLKFAELKAVDVTIVKFLKSCINISLKCILLLIIIGGYWDVKLTGLAAILASAGVAVGLALQGSLSNFAGGFIILFLRPFKVGDYIQAAGFEGTVEQIGVFYTNLATIDNKLVMIPNGTLSNGSLINYSAKETRRVDLIFSVSYDSDLLKVRRVLKEIVDKHKLILQKPEPFIGLIHQNASSLDFTVRVWVKNSDYWTVYFDLLESVKNRFDEEDIDIPYPQMDLHLKNIKE</sequence>
<dbReference type="Gene3D" id="3.30.70.100">
    <property type="match status" value="1"/>
</dbReference>
<dbReference type="InterPro" id="IPR006686">
    <property type="entry name" value="MscS_channel_CS"/>
</dbReference>
<evidence type="ECO:0000259" key="8">
    <source>
        <dbReference type="Pfam" id="PF00924"/>
    </source>
</evidence>
<evidence type="ECO:0000256" key="2">
    <source>
        <dbReference type="ARBA" id="ARBA00008017"/>
    </source>
</evidence>
<keyword evidence="4 7" id="KW-0812">Transmembrane</keyword>
<dbReference type="EMBL" id="CACRUE010000033">
    <property type="protein sequence ID" value="VYU32036.1"/>
    <property type="molecule type" value="Genomic_DNA"/>
</dbReference>
<comment type="similarity">
    <text evidence="2">Belongs to the MscS (TC 1.A.23) family.</text>
</comment>
<dbReference type="PANTHER" id="PTHR30221">
    <property type="entry name" value="SMALL-CONDUCTANCE MECHANOSENSITIVE CHANNEL"/>
    <property type="match status" value="1"/>
</dbReference>
<evidence type="ECO:0000256" key="4">
    <source>
        <dbReference type="ARBA" id="ARBA00022692"/>
    </source>
</evidence>
<accession>A0A6N3DRU4</accession>
<dbReference type="SUPFAM" id="SSF82689">
    <property type="entry name" value="Mechanosensitive channel protein MscS (YggB), C-terminal domain"/>
    <property type="match status" value="1"/>
</dbReference>
<evidence type="ECO:0000256" key="7">
    <source>
        <dbReference type="SAM" id="Phobius"/>
    </source>
</evidence>
<dbReference type="InterPro" id="IPR011066">
    <property type="entry name" value="MscS_channel_C_sf"/>
</dbReference>
<name>A0A6N3DRU4_9FIRM</name>
<dbReference type="Pfam" id="PF21082">
    <property type="entry name" value="MS_channel_3rd"/>
    <property type="match status" value="1"/>
</dbReference>
<dbReference type="InterPro" id="IPR006685">
    <property type="entry name" value="MscS_channel_2nd"/>
</dbReference>
<organism evidence="10">
    <name type="scientific">Intestinibacter bartlettii</name>
    <dbReference type="NCBI Taxonomy" id="261299"/>
    <lineage>
        <taxon>Bacteria</taxon>
        <taxon>Bacillati</taxon>
        <taxon>Bacillota</taxon>
        <taxon>Clostridia</taxon>
        <taxon>Peptostreptococcales</taxon>
        <taxon>Peptostreptococcaceae</taxon>
        <taxon>Intestinibacter</taxon>
    </lineage>
</organism>
<dbReference type="RefSeq" id="WP_330656506.1">
    <property type="nucleotide sequence ID" value="NZ_BAABXU010000001.1"/>
</dbReference>
<gene>
    <name evidence="10" type="primary">mscS</name>
    <name evidence="10" type="ORF">IBLFYP30_02348</name>
</gene>
<feature type="transmembrane region" description="Helical" evidence="7">
    <location>
        <begin position="73"/>
        <end position="95"/>
    </location>
</feature>
<dbReference type="GO" id="GO:0005886">
    <property type="term" value="C:plasma membrane"/>
    <property type="evidence" value="ECO:0007669"/>
    <property type="project" value="UniProtKB-SubCell"/>
</dbReference>
<feature type="transmembrane region" description="Helical" evidence="7">
    <location>
        <begin position="32"/>
        <end position="53"/>
    </location>
</feature>
<feature type="transmembrane region" description="Helical" evidence="7">
    <location>
        <begin position="101"/>
        <end position="133"/>
    </location>
</feature>
<dbReference type="SUPFAM" id="SSF50182">
    <property type="entry name" value="Sm-like ribonucleoproteins"/>
    <property type="match status" value="1"/>
</dbReference>
<dbReference type="InterPro" id="IPR011014">
    <property type="entry name" value="MscS_channel_TM-2"/>
</dbReference>
<dbReference type="InterPro" id="IPR023408">
    <property type="entry name" value="MscS_beta-dom_sf"/>
</dbReference>
<proteinExistence type="inferred from homology"/>
<dbReference type="PANTHER" id="PTHR30221:SF1">
    <property type="entry name" value="SMALL-CONDUCTANCE MECHANOSENSITIVE CHANNEL"/>
    <property type="match status" value="1"/>
</dbReference>
<evidence type="ECO:0000313" key="10">
    <source>
        <dbReference type="EMBL" id="VYU32036.1"/>
    </source>
</evidence>
<dbReference type="PROSITE" id="PS01246">
    <property type="entry name" value="UPF0003"/>
    <property type="match status" value="1"/>
</dbReference>
<dbReference type="Gene3D" id="2.30.30.60">
    <property type="match status" value="1"/>
</dbReference>
<dbReference type="Gene3D" id="1.10.287.1260">
    <property type="match status" value="1"/>
</dbReference>
<feature type="domain" description="Mechanosensitive ion channel MscS C-terminal" evidence="9">
    <location>
        <begin position="193"/>
        <end position="274"/>
    </location>
</feature>
<keyword evidence="5 7" id="KW-1133">Transmembrane helix</keyword>
<keyword evidence="6 7" id="KW-0472">Membrane</keyword>